<gene>
    <name evidence="2" type="ORF">C7999DRAFT_31492</name>
</gene>
<evidence type="ECO:0000313" key="2">
    <source>
        <dbReference type="EMBL" id="KAK4248058.1"/>
    </source>
</evidence>
<proteinExistence type="predicted"/>
<feature type="compositionally biased region" description="Polar residues" evidence="1">
    <location>
        <begin position="489"/>
        <end position="511"/>
    </location>
</feature>
<name>A0AAN7HPN7_9PEZI</name>
<feature type="region of interest" description="Disordered" evidence="1">
    <location>
        <begin position="141"/>
        <end position="176"/>
    </location>
</feature>
<dbReference type="Proteomes" id="UP001303647">
    <property type="component" value="Unassembled WGS sequence"/>
</dbReference>
<keyword evidence="3" id="KW-1185">Reference proteome</keyword>
<organism evidence="2 3">
    <name type="scientific">Corynascus novoguineensis</name>
    <dbReference type="NCBI Taxonomy" id="1126955"/>
    <lineage>
        <taxon>Eukaryota</taxon>
        <taxon>Fungi</taxon>
        <taxon>Dikarya</taxon>
        <taxon>Ascomycota</taxon>
        <taxon>Pezizomycotina</taxon>
        <taxon>Sordariomycetes</taxon>
        <taxon>Sordariomycetidae</taxon>
        <taxon>Sordariales</taxon>
        <taxon>Chaetomiaceae</taxon>
        <taxon>Corynascus</taxon>
    </lineage>
</organism>
<reference evidence="2" key="1">
    <citation type="journal article" date="2023" name="Mol. Phylogenet. Evol.">
        <title>Genome-scale phylogeny and comparative genomics of the fungal order Sordariales.</title>
        <authorList>
            <person name="Hensen N."/>
            <person name="Bonometti L."/>
            <person name="Westerberg I."/>
            <person name="Brannstrom I.O."/>
            <person name="Guillou S."/>
            <person name="Cros-Aarteil S."/>
            <person name="Calhoun S."/>
            <person name="Haridas S."/>
            <person name="Kuo A."/>
            <person name="Mondo S."/>
            <person name="Pangilinan J."/>
            <person name="Riley R."/>
            <person name="LaButti K."/>
            <person name="Andreopoulos B."/>
            <person name="Lipzen A."/>
            <person name="Chen C."/>
            <person name="Yan M."/>
            <person name="Daum C."/>
            <person name="Ng V."/>
            <person name="Clum A."/>
            <person name="Steindorff A."/>
            <person name="Ohm R.A."/>
            <person name="Martin F."/>
            <person name="Silar P."/>
            <person name="Natvig D.O."/>
            <person name="Lalanne C."/>
            <person name="Gautier V."/>
            <person name="Ament-Velasquez S.L."/>
            <person name="Kruys A."/>
            <person name="Hutchinson M.I."/>
            <person name="Powell A.J."/>
            <person name="Barry K."/>
            <person name="Miller A.N."/>
            <person name="Grigoriev I.V."/>
            <person name="Debuchy R."/>
            <person name="Gladieux P."/>
            <person name="Hiltunen Thoren M."/>
            <person name="Johannesson H."/>
        </authorList>
    </citation>
    <scope>NUCLEOTIDE SEQUENCE</scope>
    <source>
        <strain evidence="2">CBS 359.72</strain>
    </source>
</reference>
<feature type="compositionally biased region" description="Polar residues" evidence="1">
    <location>
        <begin position="445"/>
        <end position="457"/>
    </location>
</feature>
<evidence type="ECO:0000313" key="3">
    <source>
        <dbReference type="Proteomes" id="UP001303647"/>
    </source>
</evidence>
<sequence length="625" mass="67635">MSQKARYMVQCSEASSWSELDIDETFPESQLDFARAKCDALLGAIEQSSTKSIFQPETRELVTQPTAADIKVEKQQHEPQPAGTTTSQPGLAIPKPRTFSVISNLTLSFSRGSTGSQQSSRNVNQESHGTITSIHNRATIRPSLHQQNISGQKQSSDPRKMPPSSSHPNDPKAITTAMPPQYWAGRFMAMRDRFHNEVLEPAHLAQVCKARPTKPLRDLTCQATAASGNDFSASVYANPRTVQAGKYTSTLNNLSPQPSRSRISLSATSCAILQSTLYNTKSSPPSYTQAVRSFSNSSTTTVHTPYSTRRGSRPLPATDENSVPGLSLATVPSDENNNNGTAVVTSASLHEETNASPGNDSNTVSLAVASAATAGRDGEDETSLREGRVFAHLHDLCVTDAARASLRQWQAAYARKTGNENLMPAALDMNQATQTNPDTRRVTGGSVTKGSDCGSESSWRRRYTHVHGGVAGWSEELKGKTDANEKMWASQSQTRKVPTSGEEQATCSNGNGRDDGDESASVGNLEVSFTGTGIEHAASLGHGREFGRRGMEMVRRLKRSLVGGGSEEKFGRDEERKSGGDGYGDAVVADSDLADQKILAVTERGKERKEERKGERKGERRFSFF</sequence>
<reference evidence="2" key="2">
    <citation type="submission" date="2023-05" db="EMBL/GenBank/DDBJ databases">
        <authorList>
            <consortium name="Lawrence Berkeley National Laboratory"/>
            <person name="Steindorff A."/>
            <person name="Hensen N."/>
            <person name="Bonometti L."/>
            <person name="Westerberg I."/>
            <person name="Brannstrom I.O."/>
            <person name="Guillou S."/>
            <person name="Cros-Aarteil S."/>
            <person name="Calhoun S."/>
            <person name="Haridas S."/>
            <person name="Kuo A."/>
            <person name="Mondo S."/>
            <person name="Pangilinan J."/>
            <person name="Riley R."/>
            <person name="Labutti K."/>
            <person name="Andreopoulos B."/>
            <person name="Lipzen A."/>
            <person name="Chen C."/>
            <person name="Yanf M."/>
            <person name="Daum C."/>
            <person name="Ng V."/>
            <person name="Clum A."/>
            <person name="Ohm R."/>
            <person name="Martin F."/>
            <person name="Silar P."/>
            <person name="Natvig D."/>
            <person name="Lalanne C."/>
            <person name="Gautier V."/>
            <person name="Ament-Velasquez S.L."/>
            <person name="Kruys A."/>
            <person name="Hutchinson M.I."/>
            <person name="Powell A.J."/>
            <person name="Barry K."/>
            <person name="Miller A.N."/>
            <person name="Grigoriev I.V."/>
            <person name="Debuchy R."/>
            <person name="Gladieux P."/>
            <person name="Thoren M.H."/>
            <person name="Johannesson H."/>
        </authorList>
    </citation>
    <scope>NUCLEOTIDE SEQUENCE</scope>
    <source>
        <strain evidence="2">CBS 359.72</strain>
    </source>
</reference>
<dbReference type="EMBL" id="MU857643">
    <property type="protein sequence ID" value="KAK4248058.1"/>
    <property type="molecule type" value="Genomic_DNA"/>
</dbReference>
<feature type="compositionally biased region" description="Polar residues" evidence="1">
    <location>
        <begin position="281"/>
        <end position="309"/>
    </location>
</feature>
<dbReference type="AlphaFoldDB" id="A0AAN7HPN7"/>
<protein>
    <submittedName>
        <fullName evidence="2">Uncharacterized protein</fullName>
    </submittedName>
</protein>
<feature type="compositionally biased region" description="Basic and acidic residues" evidence="1">
    <location>
        <begin position="566"/>
        <end position="579"/>
    </location>
</feature>
<feature type="region of interest" description="Disordered" evidence="1">
    <location>
        <begin position="482"/>
        <end position="523"/>
    </location>
</feature>
<feature type="compositionally biased region" description="Basic and acidic residues" evidence="1">
    <location>
        <begin position="603"/>
        <end position="625"/>
    </location>
</feature>
<feature type="region of interest" description="Disordered" evidence="1">
    <location>
        <begin position="563"/>
        <end position="625"/>
    </location>
</feature>
<evidence type="ECO:0000256" key="1">
    <source>
        <dbReference type="SAM" id="MobiDB-lite"/>
    </source>
</evidence>
<feature type="region of interest" description="Disordered" evidence="1">
    <location>
        <begin position="435"/>
        <end position="457"/>
    </location>
</feature>
<feature type="region of interest" description="Disordered" evidence="1">
    <location>
        <begin position="62"/>
        <end position="94"/>
    </location>
</feature>
<feature type="region of interest" description="Disordered" evidence="1">
    <location>
        <begin position="281"/>
        <end position="341"/>
    </location>
</feature>
<comment type="caution">
    <text evidence="2">The sequence shown here is derived from an EMBL/GenBank/DDBJ whole genome shotgun (WGS) entry which is preliminary data.</text>
</comment>
<accession>A0AAN7HPN7</accession>
<feature type="compositionally biased region" description="Polar residues" evidence="1">
    <location>
        <begin position="144"/>
        <end position="155"/>
    </location>
</feature>